<evidence type="ECO:0000256" key="2">
    <source>
        <dbReference type="ARBA" id="ARBA00012027"/>
    </source>
</evidence>
<dbReference type="SMR" id="G4YYR5"/>
<feature type="compositionally biased region" description="Low complexity" evidence="7">
    <location>
        <begin position="36"/>
        <end position="46"/>
    </location>
</feature>
<dbReference type="Pfam" id="PF13091">
    <property type="entry name" value="PLDc_2"/>
    <property type="match status" value="1"/>
</dbReference>
<dbReference type="GeneID" id="20645483"/>
<evidence type="ECO:0000256" key="3">
    <source>
        <dbReference type="ARBA" id="ARBA00022737"/>
    </source>
</evidence>
<dbReference type="InterPro" id="IPR015679">
    <property type="entry name" value="PLipase_D_fam"/>
</dbReference>
<feature type="region of interest" description="Disordered" evidence="7">
    <location>
        <begin position="33"/>
        <end position="55"/>
    </location>
</feature>
<dbReference type="AlphaFoldDB" id="G4YYR5"/>
<dbReference type="SMART" id="SM00155">
    <property type="entry name" value="PLDc"/>
    <property type="match status" value="1"/>
</dbReference>
<dbReference type="SUPFAM" id="SSF56024">
    <property type="entry name" value="Phospholipase D/nuclease"/>
    <property type="match status" value="1"/>
</dbReference>
<evidence type="ECO:0000256" key="6">
    <source>
        <dbReference type="ARBA" id="ARBA00023098"/>
    </source>
</evidence>
<name>G4YYR5_PHYSP</name>
<comment type="catalytic activity">
    <reaction evidence="1">
        <text>a 1,2-diacyl-sn-glycero-3-phosphocholine + H2O = a 1,2-diacyl-sn-glycero-3-phosphate + choline + H(+)</text>
        <dbReference type="Rhea" id="RHEA:14445"/>
        <dbReference type="ChEBI" id="CHEBI:15354"/>
        <dbReference type="ChEBI" id="CHEBI:15377"/>
        <dbReference type="ChEBI" id="CHEBI:15378"/>
        <dbReference type="ChEBI" id="CHEBI:57643"/>
        <dbReference type="ChEBI" id="CHEBI:58608"/>
        <dbReference type="EC" id="3.1.4.4"/>
    </reaction>
</comment>
<dbReference type="GO" id="GO:0009395">
    <property type="term" value="P:phospholipid catabolic process"/>
    <property type="evidence" value="ECO:0007669"/>
    <property type="project" value="TreeGrafter"/>
</dbReference>
<keyword evidence="5" id="KW-0442">Lipid degradation</keyword>
<dbReference type="PANTHER" id="PTHR18896">
    <property type="entry name" value="PHOSPHOLIPASE D"/>
    <property type="match status" value="1"/>
</dbReference>
<evidence type="ECO:0000256" key="1">
    <source>
        <dbReference type="ARBA" id="ARBA00000798"/>
    </source>
</evidence>
<dbReference type="GO" id="GO:0005886">
    <property type="term" value="C:plasma membrane"/>
    <property type="evidence" value="ECO:0007669"/>
    <property type="project" value="TreeGrafter"/>
</dbReference>
<keyword evidence="3" id="KW-0677">Repeat</keyword>
<proteinExistence type="predicted"/>
<reference evidence="9 10" key="1">
    <citation type="journal article" date="2006" name="Science">
        <title>Phytophthora genome sequences uncover evolutionary origins and mechanisms of pathogenesis.</title>
        <authorList>
            <person name="Tyler B.M."/>
            <person name="Tripathy S."/>
            <person name="Zhang X."/>
            <person name="Dehal P."/>
            <person name="Jiang R.H."/>
            <person name="Aerts A."/>
            <person name="Arredondo F.D."/>
            <person name="Baxter L."/>
            <person name="Bensasson D."/>
            <person name="Beynon J.L."/>
            <person name="Chapman J."/>
            <person name="Damasceno C.M."/>
            <person name="Dorrance A.E."/>
            <person name="Dou D."/>
            <person name="Dickerman A.W."/>
            <person name="Dubchak I.L."/>
            <person name="Garbelotto M."/>
            <person name="Gijzen M."/>
            <person name="Gordon S.G."/>
            <person name="Govers F."/>
            <person name="Grunwald N.J."/>
            <person name="Huang W."/>
            <person name="Ivors K.L."/>
            <person name="Jones R.W."/>
            <person name="Kamoun S."/>
            <person name="Krampis K."/>
            <person name="Lamour K.H."/>
            <person name="Lee M.K."/>
            <person name="McDonald W.H."/>
            <person name="Medina M."/>
            <person name="Meijer H.J."/>
            <person name="Nordberg E.K."/>
            <person name="Maclean D.J."/>
            <person name="Ospina-Giraldo M.D."/>
            <person name="Morris P.F."/>
            <person name="Phuntumart V."/>
            <person name="Putnam N.H."/>
            <person name="Rash S."/>
            <person name="Rose J.K."/>
            <person name="Sakihama Y."/>
            <person name="Salamov A.A."/>
            <person name="Savidor A."/>
            <person name="Scheuring C.F."/>
            <person name="Smith B.M."/>
            <person name="Sobral B.W."/>
            <person name="Terry A."/>
            <person name="Torto-Alalibo T.A."/>
            <person name="Win J."/>
            <person name="Xu Z."/>
            <person name="Zhang H."/>
            <person name="Grigoriev I.V."/>
            <person name="Rokhsar D.S."/>
            <person name="Boore J.L."/>
        </authorList>
    </citation>
    <scope>NUCLEOTIDE SEQUENCE [LARGE SCALE GENOMIC DNA]</scope>
    <source>
        <strain evidence="9 10">P6497</strain>
    </source>
</reference>
<dbReference type="EMBL" id="JH159152">
    <property type="protein sequence ID" value="EGZ25743.1"/>
    <property type="molecule type" value="Genomic_DNA"/>
</dbReference>
<accession>G4YYR5</accession>
<dbReference type="PANTHER" id="PTHR18896:SF76">
    <property type="entry name" value="PHOSPHOLIPASE"/>
    <property type="match status" value="1"/>
</dbReference>
<sequence length="489" mass="53579">MHVRVFLSARVIAASSASSSAFSFSSLFDGDEKESSASGGASSSTSDITERPDGTFQQPLLDAEDWFLSKQEITASRGGVPRTDLSVYTTGNKVTSYTASNEFYSAVYDDLSATKEGDHVMLAAWLTALVPLKPDVDPTGAKTGIKEVFAGVVERGGNVSVLNWASIAGGYIPFNIKARDAINSIPPSKSTGARATFLFDDRVNMIASHHQKTLVIASSRSLGKTDQPVATAIRDGGGITYKNKGWVDGHIRIHGPTAKDQSVQITRTFNCEYKHYKEFAPKGENSLFHARIKAIKNAKNFIYIEDQYFVLVPELLDALMEVMPRIQRVIVVTKEQTNAFTNGGYPDKFEIYTTKADRKLLIHSKIVIIDDVYLSIGSANWNRRSMTADSELNADVVDTDTVKSPDGVMVGKLPRDFRVRKFSEMTGLSYKKITTMTFTKAADQFAIAAAKKSTIIAPLKSEHHAYFIAITDAKRKIADPQYTCIATSS</sequence>
<dbReference type="EC" id="3.1.4.4" evidence="2"/>
<protein>
    <recommendedName>
        <fullName evidence="2">phospholipase D</fullName>
        <ecNumber evidence="2">3.1.4.4</ecNumber>
    </recommendedName>
</protein>
<evidence type="ECO:0000256" key="7">
    <source>
        <dbReference type="SAM" id="MobiDB-lite"/>
    </source>
</evidence>
<keyword evidence="10" id="KW-1185">Reference proteome</keyword>
<dbReference type="Gene3D" id="3.30.870.10">
    <property type="entry name" value="Endonuclease Chain A"/>
    <property type="match status" value="1"/>
</dbReference>
<dbReference type="CDD" id="cd09105">
    <property type="entry name" value="PLDc_vPLD1_2_like_2"/>
    <property type="match status" value="1"/>
</dbReference>
<dbReference type="RefSeq" id="XP_009521031.1">
    <property type="nucleotide sequence ID" value="XM_009522736.1"/>
</dbReference>
<dbReference type="KEGG" id="psoj:PHYSODRAFT_326727"/>
<evidence type="ECO:0000256" key="5">
    <source>
        <dbReference type="ARBA" id="ARBA00022963"/>
    </source>
</evidence>
<dbReference type="PROSITE" id="PS50035">
    <property type="entry name" value="PLD"/>
    <property type="match status" value="1"/>
</dbReference>
<keyword evidence="6" id="KW-0443">Lipid metabolism</keyword>
<feature type="domain" description="PLD phosphodiesterase" evidence="8">
    <location>
        <begin position="358"/>
        <end position="385"/>
    </location>
</feature>
<dbReference type="InterPro" id="IPR025202">
    <property type="entry name" value="PLD-like_dom"/>
</dbReference>
<dbReference type="GO" id="GO:0004630">
    <property type="term" value="F:phospholipase D activity"/>
    <property type="evidence" value="ECO:0007669"/>
    <property type="project" value="UniProtKB-EC"/>
</dbReference>
<gene>
    <name evidence="9" type="ORF">PHYSODRAFT_326727</name>
</gene>
<evidence type="ECO:0000256" key="4">
    <source>
        <dbReference type="ARBA" id="ARBA00022801"/>
    </source>
</evidence>
<evidence type="ECO:0000313" key="10">
    <source>
        <dbReference type="Proteomes" id="UP000002640"/>
    </source>
</evidence>
<organism evidence="9 10">
    <name type="scientific">Phytophthora sojae (strain P6497)</name>
    <name type="common">Soybean stem and root rot agent</name>
    <name type="synonym">Phytophthora megasperma f. sp. glycines</name>
    <dbReference type="NCBI Taxonomy" id="1094619"/>
    <lineage>
        <taxon>Eukaryota</taxon>
        <taxon>Sar</taxon>
        <taxon>Stramenopiles</taxon>
        <taxon>Oomycota</taxon>
        <taxon>Peronosporomycetes</taxon>
        <taxon>Peronosporales</taxon>
        <taxon>Peronosporaceae</taxon>
        <taxon>Phytophthora</taxon>
    </lineage>
</organism>
<keyword evidence="4" id="KW-0378">Hydrolase</keyword>
<dbReference type="InterPro" id="IPR001736">
    <property type="entry name" value="PLipase_D/transphosphatidylase"/>
</dbReference>
<dbReference type="InParanoid" id="G4YYR5"/>
<evidence type="ECO:0000313" key="9">
    <source>
        <dbReference type="EMBL" id="EGZ25743.1"/>
    </source>
</evidence>
<dbReference type="STRING" id="1094619.G4YYR5"/>
<dbReference type="Proteomes" id="UP000002640">
    <property type="component" value="Unassembled WGS sequence"/>
</dbReference>
<evidence type="ECO:0000259" key="8">
    <source>
        <dbReference type="PROSITE" id="PS50035"/>
    </source>
</evidence>